<reference evidence="2 3" key="1">
    <citation type="submission" date="2017-04" db="EMBL/GenBank/DDBJ databases">
        <authorList>
            <person name="Afonso C.L."/>
            <person name="Miller P.J."/>
            <person name="Scott M.A."/>
            <person name="Spackman E."/>
            <person name="Goraichik I."/>
            <person name="Dimitrov K.M."/>
            <person name="Suarez D.L."/>
            <person name="Swayne D.E."/>
        </authorList>
    </citation>
    <scope>NUCLEOTIDE SEQUENCE [LARGE SCALE GENOMIC DNA]</scope>
    <source>
        <strain evidence="2 3">CGMCC 1.12708</strain>
    </source>
</reference>
<feature type="chain" id="PRO_5012438812" description="SprB repeat-containing protein" evidence="1">
    <location>
        <begin position="26"/>
        <end position="230"/>
    </location>
</feature>
<sequence length="230" mass="23651">MKLKNFTLKTLTALTFMLLAFVANAQSDQDVPLGTTTIFNYTVDTSSDPAQPLLNDQPNGTPGSTYAWSIVNLPAPGAVLTPTGNKATINWAAVPVGIYHVQVIETNAGCPPETVEFEVHVIQPNNPTLVWADAPNAICEGDVATFDVSGAPVGAVISYTATGGTPATGTATVLAGGIVSIPITHVAPATQVVLTLTSMNVGGNTVTFTPPITATAQVNIVQTSAIQLVP</sequence>
<gene>
    <name evidence="2" type="ORF">SAMN06296427_10314</name>
</gene>
<name>A0A1W1ZKY6_9FLAO</name>
<evidence type="ECO:0000313" key="2">
    <source>
        <dbReference type="EMBL" id="SMC48768.1"/>
    </source>
</evidence>
<accession>A0A1W1ZKY6</accession>
<dbReference type="RefSeq" id="WP_084016615.1">
    <property type="nucleotide sequence ID" value="NZ_FWXS01000003.1"/>
</dbReference>
<proteinExistence type="predicted"/>
<feature type="signal peptide" evidence="1">
    <location>
        <begin position="1"/>
        <end position="25"/>
    </location>
</feature>
<dbReference type="OrthoDB" id="1448851at2"/>
<dbReference type="AlphaFoldDB" id="A0A1W1ZKY6"/>
<dbReference type="EMBL" id="FWXS01000003">
    <property type="protein sequence ID" value="SMC48768.1"/>
    <property type="molecule type" value="Genomic_DNA"/>
</dbReference>
<dbReference type="Proteomes" id="UP000192393">
    <property type="component" value="Unassembled WGS sequence"/>
</dbReference>
<protein>
    <recommendedName>
        <fullName evidence="4">SprB repeat-containing protein</fullName>
    </recommendedName>
</protein>
<keyword evidence="3" id="KW-1185">Reference proteome</keyword>
<evidence type="ECO:0000313" key="3">
    <source>
        <dbReference type="Proteomes" id="UP000192393"/>
    </source>
</evidence>
<dbReference type="STRING" id="1434700.SAMN06296427_10314"/>
<evidence type="ECO:0000256" key="1">
    <source>
        <dbReference type="SAM" id="SignalP"/>
    </source>
</evidence>
<keyword evidence="1" id="KW-0732">Signal</keyword>
<organism evidence="2 3">
    <name type="scientific">Moheibacter sediminis</name>
    <dbReference type="NCBI Taxonomy" id="1434700"/>
    <lineage>
        <taxon>Bacteria</taxon>
        <taxon>Pseudomonadati</taxon>
        <taxon>Bacteroidota</taxon>
        <taxon>Flavobacteriia</taxon>
        <taxon>Flavobacteriales</taxon>
        <taxon>Weeksellaceae</taxon>
        <taxon>Moheibacter</taxon>
    </lineage>
</organism>
<evidence type="ECO:0008006" key="4">
    <source>
        <dbReference type="Google" id="ProtNLM"/>
    </source>
</evidence>